<accession>A0AAW1XSR4</accession>
<keyword evidence="2" id="KW-1185">Reference proteome</keyword>
<protein>
    <submittedName>
        <fullName evidence="1">Uncharacterized protein</fullName>
    </submittedName>
</protein>
<dbReference type="EMBL" id="JBEDUW010000003">
    <property type="protein sequence ID" value="KAK9939830.1"/>
    <property type="molecule type" value="Genomic_DNA"/>
</dbReference>
<comment type="caution">
    <text evidence="1">The sequence shown here is derived from an EMBL/GenBank/DDBJ whole genome shotgun (WGS) entry which is preliminary data.</text>
</comment>
<sequence>MVKAHERGCAAGFIWTRWRRACGRGQRRCGDGRWLMARLRAGLDDGDDRGQGPALGWRRGLGLRQRRLGSVGLLADWQERCGCNGVAEKGEHGLKGAAQVARLKEAAVAS</sequence>
<gene>
    <name evidence="1" type="ORF">M0R45_016514</name>
</gene>
<name>A0AAW1XSR4_RUBAR</name>
<evidence type="ECO:0000313" key="1">
    <source>
        <dbReference type="EMBL" id="KAK9939830.1"/>
    </source>
</evidence>
<dbReference type="AlphaFoldDB" id="A0AAW1XSR4"/>
<proteinExistence type="predicted"/>
<evidence type="ECO:0000313" key="2">
    <source>
        <dbReference type="Proteomes" id="UP001457282"/>
    </source>
</evidence>
<dbReference type="Proteomes" id="UP001457282">
    <property type="component" value="Unassembled WGS sequence"/>
</dbReference>
<organism evidence="1 2">
    <name type="scientific">Rubus argutus</name>
    <name type="common">Southern blackberry</name>
    <dbReference type="NCBI Taxonomy" id="59490"/>
    <lineage>
        <taxon>Eukaryota</taxon>
        <taxon>Viridiplantae</taxon>
        <taxon>Streptophyta</taxon>
        <taxon>Embryophyta</taxon>
        <taxon>Tracheophyta</taxon>
        <taxon>Spermatophyta</taxon>
        <taxon>Magnoliopsida</taxon>
        <taxon>eudicotyledons</taxon>
        <taxon>Gunneridae</taxon>
        <taxon>Pentapetalae</taxon>
        <taxon>rosids</taxon>
        <taxon>fabids</taxon>
        <taxon>Rosales</taxon>
        <taxon>Rosaceae</taxon>
        <taxon>Rosoideae</taxon>
        <taxon>Rosoideae incertae sedis</taxon>
        <taxon>Rubus</taxon>
    </lineage>
</organism>
<reference evidence="1 2" key="1">
    <citation type="journal article" date="2023" name="G3 (Bethesda)">
        <title>A chromosome-length genome assembly and annotation of blackberry (Rubus argutus, cv. 'Hillquist').</title>
        <authorList>
            <person name="Bruna T."/>
            <person name="Aryal R."/>
            <person name="Dudchenko O."/>
            <person name="Sargent D.J."/>
            <person name="Mead D."/>
            <person name="Buti M."/>
            <person name="Cavallini A."/>
            <person name="Hytonen T."/>
            <person name="Andres J."/>
            <person name="Pham M."/>
            <person name="Weisz D."/>
            <person name="Mascagni F."/>
            <person name="Usai G."/>
            <person name="Natali L."/>
            <person name="Bassil N."/>
            <person name="Fernandez G.E."/>
            <person name="Lomsadze A."/>
            <person name="Armour M."/>
            <person name="Olukolu B."/>
            <person name="Poorten T."/>
            <person name="Britton C."/>
            <person name="Davik J."/>
            <person name="Ashrafi H."/>
            <person name="Aiden E.L."/>
            <person name="Borodovsky M."/>
            <person name="Worthington M."/>
        </authorList>
    </citation>
    <scope>NUCLEOTIDE SEQUENCE [LARGE SCALE GENOMIC DNA]</scope>
    <source>
        <strain evidence="1">PI 553951</strain>
    </source>
</reference>